<evidence type="ECO:0000313" key="1">
    <source>
        <dbReference type="EMBL" id="PHJ18740.1"/>
    </source>
</evidence>
<evidence type="ECO:0000313" key="2">
    <source>
        <dbReference type="Proteomes" id="UP000221165"/>
    </source>
</evidence>
<dbReference type="VEuPathDB" id="ToxoDB:CSUI_007430"/>
<accession>A0A2C6KE20</accession>
<dbReference type="RefSeq" id="XP_067920446.1">
    <property type="nucleotide sequence ID" value="XM_068067575.1"/>
</dbReference>
<protein>
    <submittedName>
        <fullName evidence="1">Uncharacterized protein</fullName>
    </submittedName>
</protein>
<dbReference type="GeneID" id="94430786"/>
<keyword evidence="2" id="KW-1185">Reference proteome</keyword>
<dbReference type="EMBL" id="MIGC01003924">
    <property type="protein sequence ID" value="PHJ18740.1"/>
    <property type="molecule type" value="Genomic_DNA"/>
</dbReference>
<dbReference type="Proteomes" id="UP000221165">
    <property type="component" value="Unassembled WGS sequence"/>
</dbReference>
<comment type="caution">
    <text evidence="1">The sequence shown here is derived from an EMBL/GenBank/DDBJ whole genome shotgun (WGS) entry which is preliminary data.</text>
</comment>
<name>A0A2C6KE20_9APIC</name>
<organism evidence="1 2">
    <name type="scientific">Cystoisospora suis</name>
    <dbReference type="NCBI Taxonomy" id="483139"/>
    <lineage>
        <taxon>Eukaryota</taxon>
        <taxon>Sar</taxon>
        <taxon>Alveolata</taxon>
        <taxon>Apicomplexa</taxon>
        <taxon>Conoidasida</taxon>
        <taxon>Coccidia</taxon>
        <taxon>Eucoccidiorida</taxon>
        <taxon>Eimeriorina</taxon>
        <taxon>Sarcocystidae</taxon>
        <taxon>Cystoisospora</taxon>
    </lineage>
</organism>
<dbReference type="AlphaFoldDB" id="A0A2C6KE20"/>
<reference evidence="1 2" key="1">
    <citation type="journal article" date="2017" name="Int. J. Parasitol.">
        <title>The genome of the protozoan parasite Cystoisospora suis and a reverse vaccinology approach to identify vaccine candidates.</title>
        <authorList>
            <person name="Palmieri N."/>
            <person name="Shrestha A."/>
            <person name="Ruttkowski B."/>
            <person name="Beck T."/>
            <person name="Vogl C."/>
            <person name="Tomley F."/>
            <person name="Blake D.P."/>
            <person name="Joachim A."/>
        </authorList>
    </citation>
    <scope>NUCLEOTIDE SEQUENCE [LARGE SCALE GENOMIC DNA]</scope>
    <source>
        <strain evidence="1 2">Wien I</strain>
    </source>
</reference>
<feature type="non-terminal residue" evidence="1">
    <location>
        <position position="121"/>
    </location>
</feature>
<proteinExistence type="predicted"/>
<gene>
    <name evidence="1" type="ORF">CSUI_007430</name>
</gene>
<sequence>MLAVLQLGAVRASYGRQCVHDCTPTEFGTRPGLFEKGMIVRGRVLRSSACLYKPWRRRVQLQQGARGFCEAAAEHLPCVPPLRNGLLQALLLLVKGDAMARLVCRTRYAQPLLRPCNTLCV</sequence>